<dbReference type="InterPro" id="IPR008528">
    <property type="entry name" value="unc-13_homologue"/>
</dbReference>
<dbReference type="Gene3D" id="1.10.357.50">
    <property type="match status" value="1"/>
</dbReference>
<reference evidence="4" key="1">
    <citation type="journal article" date="2020" name="Plant Biotechnol. J.">
        <title>The pomegranate (Punica granatum L.) draft genome dissects genetic divergence between soft- and hard-seeded cultivars.</title>
        <authorList>
            <person name="Luo X."/>
            <person name="Li H."/>
            <person name="Wu Z."/>
            <person name="Yao W."/>
            <person name="Zhao P."/>
            <person name="Cao D."/>
            <person name="Yu H."/>
            <person name="Li K."/>
            <person name="Poudel K."/>
            <person name="Zhao D."/>
            <person name="Zhang F."/>
            <person name="Xia X."/>
            <person name="Chen L."/>
            <person name="Wang Q."/>
            <person name="Jing D."/>
            <person name="Cao S."/>
        </authorList>
    </citation>
    <scope>NUCLEOTIDE SEQUENCE [LARGE SCALE GENOMIC DNA]</scope>
    <source>
        <strain evidence="4">cv. Tunisia</strain>
    </source>
</reference>
<dbReference type="RefSeq" id="XP_031391984.1">
    <property type="nucleotide sequence ID" value="XM_031536124.1"/>
</dbReference>
<name>A0A6P8DBT1_PUNGR</name>
<dbReference type="InterPro" id="IPR014772">
    <property type="entry name" value="Munc13_dom-2"/>
</dbReference>
<dbReference type="PANTHER" id="PTHR31280">
    <property type="entry name" value="PROTEIN UNC-13 HOMOLOG"/>
    <property type="match status" value="1"/>
</dbReference>
<feature type="region of interest" description="Disordered" evidence="1">
    <location>
        <begin position="94"/>
        <end position="128"/>
    </location>
</feature>
<dbReference type="PANTHER" id="PTHR31280:SF3">
    <property type="entry name" value="DNA TOPOISOMERASE 4 SUBUNIT B (DUF810)"/>
    <property type="match status" value="1"/>
</dbReference>
<keyword evidence="4" id="KW-1185">Reference proteome</keyword>
<evidence type="ECO:0000313" key="5">
    <source>
        <dbReference type="RefSeq" id="XP_031391984.1"/>
    </source>
</evidence>
<dbReference type="InterPro" id="IPR057984">
    <property type="entry name" value="PATROL1_C"/>
</dbReference>
<dbReference type="PROSITE" id="PS51259">
    <property type="entry name" value="MHD2"/>
    <property type="match status" value="1"/>
</dbReference>
<proteinExistence type="predicted"/>
<evidence type="ECO:0000256" key="1">
    <source>
        <dbReference type="SAM" id="MobiDB-lite"/>
    </source>
</evidence>
<feature type="domain" description="MHD2" evidence="3">
    <location>
        <begin position="917"/>
        <end position="1027"/>
    </location>
</feature>
<reference evidence="5" key="2">
    <citation type="submission" date="2025-08" db="UniProtKB">
        <authorList>
            <consortium name="RefSeq"/>
        </authorList>
    </citation>
    <scope>IDENTIFICATION</scope>
    <source>
        <tissue evidence="5">Leaf</tissue>
    </source>
</reference>
<feature type="compositionally biased region" description="Polar residues" evidence="1">
    <location>
        <begin position="111"/>
        <end position="122"/>
    </location>
</feature>
<dbReference type="PROSITE" id="PS51258">
    <property type="entry name" value="MHD1"/>
    <property type="match status" value="1"/>
</dbReference>
<evidence type="ECO:0000313" key="4">
    <source>
        <dbReference type="Proteomes" id="UP000515151"/>
    </source>
</evidence>
<evidence type="ECO:0000259" key="2">
    <source>
        <dbReference type="PROSITE" id="PS51258"/>
    </source>
</evidence>
<dbReference type="Proteomes" id="UP000515151">
    <property type="component" value="Chromosome 4"/>
</dbReference>
<accession>A0A6P8DBT1</accession>
<dbReference type="GeneID" id="116204066"/>
<dbReference type="Pfam" id="PF25761">
    <property type="entry name" value="TPR_PATROL1"/>
    <property type="match status" value="1"/>
</dbReference>
<evidence type="ECO:0000259" key="3">
    <source>
        <dbReference type="PROSITE" id="PS51259"/>
    </source>
</evidence>
<protein>
    <submittedName>
        <fullName evidence="5">Protein unc-13 homolog isoform X1</fullName>
    </submittedName>
</protein>
<organism evidence="4 5">
    <name type="scientific">Punica granatum</name>
    <name type="common">Pomegranate</name>
    <dbReference type="NCBI Taxonomy" id="22663"/>
    <lineage>
        <taxon>Eukaryota</taxon>
        <taxon>Viridiplantae</taxon>
        <taxon>Streptophyta</taxon>
        <taxon>Embryophyta</taxon>
        <taxon>Tracheophyta</taxon>
        <taxon>Spermatophyta</taxon>
        <taxon>Magnoliopsida</taxon>
        <taxon>eudicotyledons</taxon>
        <taxon>Gunneridae</taxon>
        <taxon>Pentapetalae</taxon>
        <taxon>rosids</taxon>
        <taxon>malvids</taxon>
        <taxon>Myrtales</taxon>
        <taxon>Lythraceae</taxon>
        <taxon>Punica</taxon>
    </lineage>
</organism>
<sequence>MEPSLLHQYRRDRRKLLEYLISSSSSSSPAGLAASSLSDVDLDTISADYVLSRLQSGGVFDIAEATEQYHRESAYPISMHLQLKNSFFLITDPDLSGSPPRRVPPRPDVMRSTNPASTSLPNSEGRDNDGFTYQEASFTPLKLADGKVPSLGLPCLVTGLSDDDLQGSAYEILLASMVFNGMDLLVQEKKKEKGSRLLSAMKSKKNRMHVEPQPLHRHLELINTLRTQMEISEAMDLYIKRRLTQFAESRNGRIDVPQISLGLLHDIHESDFSNEKYCVQWKSRQLSMLEEIINSCADLTENERQVARTSLARTRDQKECSSTMSLSERAEVLSAVWQVITKLSSLPGKFGFESETYYWTAVYHLNIRLYEKLLLGVFDILDEGHLIEEADEILELVRITWSTLGITEKLHEVLYIWLCFQQFLATQEPSLLEYVIFKLERVLSDEGGDQNEDPYVNALKCSWQCNGTERNLSLVEAIFHSISIWCDSKLQDYHQHFRKETSNFRRVMTLVSITGVPVMDDYVGIKLIKLNTSDKSATRKLKSYVESSIEAEYCRVASAVDLESKMEKMHPLALLANELHSVAKREFSIFYPELRSWCPEAGIISARKLNKFYGERLGPYLEKLSCVSEDVRSVLSAANMFDHGLTCLYMSACEEDRMLIQELDHYKIEELAGPIILDWVIAQHTRILQWIERASDIEEWEPLSSQQKQAASAVEVFRIIEETVDQFFGWNLRMNMTHLQALLSVIFHSLDAYLLKVSEQLVDKKHLLPSAPPLTRYTEMNIPIIRRKVIEFTLNDNTVNGKLAASTISKLCIRLNTLQYIKKQIGILEGGLRKSWAELRSIENHKLGKEEPPESSEEDFLTYDETVDELFVSTFTCIKDSSTDAIGKICDLIGSRMVFWDLRDTFLLWLYRDTVEDARLDRFLPQFDTVLDHICGVLDDSLRDLVVLSICRASLEGYVWVLLDGGSSRAFSDSDVLLMEDDLNTLKEFFIAEGEGLPRSIVDQESKVAEHILHLYSFQTDVLIQMLLNASEHISSGLDSQKRGNVPEDAQILIRILCHKKDREASKFLKRQYQLPMASEYDDTPSKDSTGSTAISEIFKQSASVDWKAKGQKSLYSFKKKIQEATSEIRQAAW</sequence>
<dbReference type="AlphaFoldDB" id="A0A6P8DBT1"/>
<dbReference type="InterPro" id="IPR014770">
    <property type="entry name" value="Munc13_1"/>
</dbReference>
<gene>
    <name evidence="5" type="primary">LOC116204066</name>
</gene>
<feature type="domain" description="MHD1" evidence="2">
    <location>
        <begin position="641"/>
        <end position="761"/>
    </location>
</feature>
<dbReference type="OrthoDB" id="2015333at2759"/>